<evidence type="ECO:0008006" key="3">
    <source>
        <dbReference type="Google" id="ProtNLM"/>
    </source>
</evidence>
<dbReference type="PROSITE" id="PS51257">
    <property type="entry name" value="PROKAR_LIPOPROTEIN"/>
    <property type="match status" value="1"/>
</dbReference>
<gene>
    <name evidence="1" type="ORF">ACFQJC_13945</name>
</gene>
<proteinExistence type="predicted"/>
<dbReference type="AlphaFoldDB" id="A0ABD5ZH88"/>
<dbReference type="EMBL" id="JBHTAA010000005">
    <property type="protein sequence ID" value="MFC7204618.1"/>
    <property type="molecule type" value="Genomic_DNA"/>
</dbReference>
<organism evidence="1 2">
    <name type="scientific">Haloferax namakaokahaiae</name>
    <dbReference type="NCBI Taxonomy" id="1748331"/>
    <lineage>
        <taxon>Archaea</taxon>
        <taxon>Methanobacteriati</taxon>
        <taxon>Methanobacteriota</taxon>
        <taxon>Stenosarchaea group</taxon>
        <taxon>Halobacteria</taxon>
        <taxon>Halobacteriales</taxon>
        <taxon>Haloferacaceae</taxon>
        <taxon>Haloferax</taxon>
    </lineage>
</organism>
<name>A0ABD5ZH88_9EURY</name>
<dbReference type="RefSeq" id="WP_390224466.1">
    <property type="nucleotide sequence ID" value="NZ_JBHTAA010000005.1"/>
</dbReference>
<sequence length="149" mass="16018">MKRQLLVVLCLLSLAGCSGLSGQPPATPTESEEPWEYRIVVENGYEAQAFTVSLTTKSGQTVVNETRSVDSGERWVATTLTETAHSDQAYVLTISAEDEGQLVSKEFDATPQADVTYTSGATLYVFGPGESSVHNCGGNVTCYEKISKQ</sequence>
<comment type="caution">
    <text evidence="1">The sequence shown here is derived from an EMBL/GenBank/DDBJ whole genome shotgun (WGS) entry which is preliminary data.</text>
</comment>
<accession>A0ABD5ZH88</accession>
<evidence type="ECO:0000313" key="1">
    <source>
        <dbReference type="EMBL" id="MFC7204618.1"/>
    </source>
</evidence>
<protein>
    <recommendedName>
        <fullName evidence="3">Lipoprotein</fullName>
    </recommendedName>
</protein>
<keyword evidence="2" id="KW-1185">Reference proteome</keyword>
<dbReference type="Proteomes" id="UP001596481">
    <property type="component" value="Unassembled WGS sequence"/>
</dbReference>
<evidence type="ECO:0000313" key="2">
    <source>
        <dbReference type="Proteomes" id="UP001596481"/>
    </source>
</evidence>
<reference evidence="1 2" key="1">
    <citation type="journal article" date="2019" name="Int. J. Syst. Evol. Microbiol.">
        <title>The Global Catalogue of Microorganisms (GCM) 10K type strain sequencing project: providing services to taxonomists for standard genome sequencing and annotation.</title>
        <authorList>
            <consortium name="The Broad Institute Genomics Platform"/>
            <consortium name="The Broad Institute Genome Sequencing Center for Infectious Disease"/>
            <person name="Wu L."/>
            <person name="Ma J."/>
        </authorList>
    </citation>
    <scope>NUCLEOTIDE SEQUENCE [LARGE SCALE GENOMIC DNA]</scope>
    <source>
        <strain evidence="1 2">DSM 29988</strain>
    </source>
</reference>